<dbReference type="InterPro" id="IPR043136">
    <property type="entry name" value="B30.2/SPRY_sf"/>
</dbReference>
<reference evidence="1 2" key="1">
    <citation type="submission" date="2016-11" db="EMBL/GenBank/DDBJ databases">
        <title>The macronuclear genome of Stentor coeruleus: a giant cell with tiny introns.</title>
        <authorList>
            <person name="Slabodnick M."/>
            <person name="Ruby J.G."/>
            <person name="Reiff S.B."/>
            <person name="Swart E.C."/>
            <person name="Gosai S."/>
            <person name="Prabakaran S."/>
            <person name="Witkowska E."/>
            <person name="Larue G.E."/>
            <person name="Fisher S."/>
            <person name="Freeman R.M."/>
            <person name="Gunawardena J."/>
            <person name="Chu W."/>
            <person name="Stover N.A."/>
            <person name="Gregory B.D."/>
            <person name="Nowacki M."/>
            <person name="Derisi J."/>
            <person name="Roy S.W."/>
            <person name="Marshall W.F."/>
            <person name="Sood P."/>
        </authorList>
    </citation>
    <scope>NUCLEOTIDE SEQUENCE [LARGE SCALE GENOMIC DNA]</scope>
    <source>
        <strain evidence="1">WM001</strain>
    </source>
</reference>
<organism evidence="1 2">
    <name type="scientific">Stentor coeruleus</name>
    <dbReference type="NCBI Taxonomy" id="5963"/>
    <lineage>
        <taxon>Eukaryota</taxon>
        <taxon>Sar</taxon>
        <taxon>Alveolata</taxon>
        <taxon>Ciliophora</taxon>
        <taxon>Postciliodesmatophora</taxon>
        <taxon>Heterotrichea</taxon>
        <taxon>Heterotrichida</taxon>
        <taxon>Stentoridae</taxon>
        <taxon>Stentor</taxon>
    </lineage>
</organism>
<dbReference type="EMBL" id="MPUH01000019">
    <property type="protein sequence ID" value="OMJ94928.1"/>
    <property type="molecule type" value="Genomic_DNA"/>
</dbReference>
<proteinExistence type="predicted"/>
<accession>A0A1R2D0Z6</accession>
<dbReference type="AlphaFoldDB" id="A0A1R2D0Z6"/>
<evidence type="ECO:0000313" key="1">
    <source>
        <dbReference type="EMBL" id="OMJ94928.1"/>
    </source>
</evidence>
<dbReference type="Gene3D" id="2.60.120.920">
    <property type="match status" value="1"/>
</dbReference>
<name>A0A1R2D0Z6_9CILI</name>
<gene>
    <name evidence="1" type="ORF">SteCoe_1788</name>
</gene>
<comment type="caution">
    <text evidence="1">The sequence shown here is derived from an EMBL/GenBank/DDBJ whole genome shotgun (WGS) entry which is preliminary data.</text>
</comment>
<dbReference type="Proteomes" id="UP000187209">
    <property type="component" value="Unassembled WGS sequence"/>
</dbReference>
<evidence type="ECO:0000313" key="2">
    <source>
        <dbReference type="Proteomes" id="UP000187209"/>
    </source>
</evidence>
<sequence>MDFDEIWDILLHRRENRKIINLTEHVILENSISSHEYYLTHRYESSENVFSGVDDEKNRCLFKLMPLPSFDDIKSVYRNLSLLQEFGETYKFTKIKDIFEIYDEQWILVIVCDYLEGLTIKEILEYSVNLEIPKEISLMIYVSILNIIEKAGEKGIMLHVLPDTIMICKEDSDENIVYSSFDNKYVLKVVTYNQINNNRSKYDIFFPYRKNSIENAYFGASYCLYILFTNQKIVEMPKFKEIDDEKRGKTLQVNDVALNAILNIVTGKNFKAESLTANSSLILWKNFQMEKYVELEELPIKDINPLITVMKFNNQKQSISAAKKILQVAGESPNEVNKVLGNSELFFDFFRVIFKHKSEIVKHPHLLNSILILLKDKTMSDKFKTTLISVGFLSLIPDFISNNVKSDLLCKLSINFAEDNTLTLQQILWDSNFIKNIMSKAFRSGMENEFIKVTMSYYGSHSLKFIYKIFDQLEISRFRIFQHIYEIPIIYKLNSVNTLFSILNKLLKKGPKTPPEDVVHTLKTLILIISEITCLQPFLELQHMKGECTSKSSQGFLTYFGKNPLLIRCSNCNSSYCVVCYEKYHKNHETKFLYLQGSMFRCNEIRDSESLYKLNFLLPKYQDDIQFFNIYKNIHEKINPSKIIIDCDKTLLSTSGIQIGLTKEAEAYFEVKIIKAGYFEDIAIGLAGTGVIYYSISGNIYRNGHVISHGPRLGSFDILGVGLFQNQVFFTYNGLLLRPIIPCFVVSPVKAYISSGSQSYIELEVKFTDWIFMRQNLSLIHQNADADALIQFIMKKVIKLNSKKETKSEDLFDRFLELLRIMSKTDLIEEMLAFKVKNFS</sequence>
<protein>
    <submittedName>
        <fullName evidence="1">Uncharacterized protein</fullName>
    </submittedName>
</protein>
<keyword evidence="2" id="KW-1185">Reference proteome</keyword>